<reference evidence="2 3" key="1">
    <citation type="submission" date="2019-12" db="EMBL/GenBank/DDBJ databases">
        <title>Isolation and characterization of three novel carbon monoxide-oxidizing members of Halobacteria from salione crusts and soils.</title>
        <authorList>
            <person name="Myers M.R."/>
            <person name="King G.M."/>
        </authorList>
    </citation>
    <scope>NUCLEOTIDE SEQUENCE [LARGE SCALE GENOMIC DNA]</scope>
    <source>
        <strain evidence="2 3">WSA2</strain>
    </source>
</reference>
<proteinExistence type="predicted"/>
<protein>
    <submittedName>
        <fullName evidence="2">Uncharacterized protein</fullName>
    </submittedName>
</protein>
<dbReference type="Proteomes" id="UP000437065">
    <property type="component" value="Unassembled WGS sequence"/>
</dbReference>
<feature type="region of interest" description="Disordered" evidence="1">
    <location>
        <begin position="207"/>
        <end position="228"/>
    </location>
</feature>
<accession>A0A6B0SSA7</accession>
<evidence type="ECO:0000313" key="3">
    <source>
        <dbReference type="Proteomes" id="UP000437065"/>
    </source>
</evidence>
<organism evidence="2 3">
    <name type="scientific">Halobaculum saliterrae</name>
    <dbReference type="NCBI Taxonomy" id="2073113"/>
    <lineage>
        <taxon>Archaea</taxon>
        <taxon>Methanobacteriati</taxon>
        <taxon>Methanobacteriota</taxon>
        <taxon>Stenosarchaea group</taxon>
        <taxon>Halobacteria</taxon>
        <taxon>Halobacteriales</taxon>
        <taxon>Haloferacaceae</taxon>
        <taxon>Halobaculum</taxon>
    </lineage>
</organism>
<dbReference type="EMBL" id="WUUS01000002">
    <property type="protein sequence ID" value="MXR40476.1"/>
    <property type="molecule type" value="Genomic_DNA"/>
</dbReference>
<dbReference type="RefSeq" id="WP_159663596.1">
    <property type="nucleotide sequence ID" value="NZ_WUUS01000002.1"/>
</dbReference>
<comment type="caution">
    <text evidence="2">The sequence shown here is derived from an EMBL/GenBank/DDBJ whole genome shotgun (WGS) entry which is preliminary data.</text>
</comment>
<keyword evidence="3" id="KW-1185">Reference proteome</keyword>
<evidence type="ECO:0000313" key="2">
    <source>
        <dbReference type="EMBL" id="MXR40476.1"/>
    </source>
</evidence>
<dbReference type="OrthoDB" id="386072at2157"/>
<sequence>MTTPAAPYAIAPLTFEDLCESYVLTWDGRDDPVTVVAIRGGDVIVETQAGDRIRLTSTPDGLMCPDEDTPLDSLTIHGTRSWQDKREIWKYLTDTFEFPTEFSAVTCAADLDMSVEEVNRRLSELVREPRSSLVLVRESYDRWTAYQVVNETLSTQEFTAVLESQTPVTDADGDDDEIVCTLPQETTVVPKSLVDIASHARWAIGRFEPGDGEQPAECTLTPQWGNYE</sequence>
<name>A0A6B0SSA7_9EURY</name>
<gene>
    <name evidence="2" type="ORF">GRX01_03810</name>
</gene>
<evidence type="ECO:0000256" key="1">
    <source>
        <dbReference type="SAM" id="MobiDB-lite"/>
    </source>
</evidence>
<dbReference type="AlphaFoldDB" id="A0A6B0SSA7"/>